<evidence type="ECO:0000256" key="11">
    <source>
        <dbReference type="ARBA" id="ARBA00022989"/>
    </source>
</evidence>
<evidence type="ECO:0000313" key="20">
    <source>
        <dbReference type="Proteomes" id="UP000289691"/>
    </source>
</evidence>
<evidence type="ECO:0000313" key="19">
    <source>
        <dbReference type="EMBL" id="RXK51302.1"/>
    </source>
</evidence>
<dbReference type="PANTHER" id="PTHR44758">
    <property type="entry name" value="NAD(P) TRANSHYDROGENASE SUBUNIT BETA"/>
    <property type="match status" value="1"/>
</dbReference>
<evidence type="ECO:0000259" key="18">
    <source>
        <dbReference type="Pfam" id="PF02233"/>
    </source>
</evidence>
<keyword evidence="7" id="KW-0997">Cell inner membrane</keyword>
<comment type="similarity">
    <text evidence="3">Belongs to the PNT beta subunit family.</text>
</comment>
<evidence type="ECO:0000256" key="10">
    <source>
        <dbReference type="ARBA" id="ARBA00022967"/>
    </source>
</evidence>
<dbReference type="RefSeq" id="WP_129067168.1">
    <property type="nucleotide sequence ID" value="NZ_RDFA01000001.1"/>
</dbReference>
<dbReference type="InterPro" id="IPR012136">
    <property type="entry name" value="NADH_DH_b"/>
</dbReference>
<dbReference type="AlphaFoldDB" id="A0A498L4X1"/>
<feature type="transmembrane region" description="Helical" evidence="17">
    <location>
        <begin position="171"/>
        <end position="190"/>
    </location>
</feature>
<sequence length="484" mass="49945">MPGILAQYLPDAALQLAYLIAGILFIQGLRDMTHPRTATRGNQISAAGMFLAVVVTALWFDILSPLVLAAALLIGGGIGAWLAVTVETTEMPQLVGLFNGFGGGASALVAGAELIDTFNGASVATLPVSLTATAAIAGIIGSVTFWGSLVAAGKLHGLVGDSPVSTNVGHAIKVLFLGAAVVAGLILVIQPETLGDSPIASWIPSYWVLVAAASILGIFLVVPIGGADMPVVIALLNSYSGLAAATTGFVLGNTALIIAGTLVGASGLILTVIMCESMNRSLTNVLFGGLGGDDGESEDMEDIYEGSIQETSPEEVVMLLETADRVVVVPGYGMAVAQAQHAVAELVELLDEHGVDVEFGIHPVAGRMPGHMNALLAEADVPYDKMRELEEVNPTFSQTDVAIVCGANDVVNPRANEDDGSPISGMPVLNVAEANTVIVNKRSLSPGFSGIPNPLFARDNTSMLFGDAKESMQDLVNDYKEATN</sequence>
<comment type="function">
    <text evidence="1">The transhydrogenation between NADH and NADP is coupled to respiration and ATP hydrolysis and functions as a proton pump across the membrane.</text>
</comment>
<feature type="transmembrane region" description="Helical" evidence="17">
    <location>
        <begin position="202"/>
        <end position="224"/>
    </location>
</feature>
<evidence type="ECO:0000256" key="3">
    <source>
        <dbReference type="ARBA" id="ARBA00007919"/>
    </source>
</evidence>
<feature type="transmembrane region" description="Helical" evidence="17">
    <location>
        <begin position="127"/>
        <end position="150"/>
    </location>
</feature>
<keyword evidence="6" id="KW-1003">Cell membrane</keyword>
<evidence type="ECO:0000256" key="15">
    <source>
        <dbReference type="ARBA" id="ARBA00033258"/>
    </source>
</evidence>
<evidence type="ECO:0000256" key="12">
    <source>
        <dbReference type="ARBA" id="ARBA00023027"/>
    </source>
</evidence>
<comment type="caution">
    <text evidence="19">The sequence shown here is derived from an EMBL/GenBank/DDBJ whole genome shotgun (WGS) entry which is preliminary data.</text>
</comment>
<feature type="transmembrane region" description="Helical" evidence="17">
    <location>
        <begin position="66"/>
        <end position="84"/>
    </location>
</feature>
<dbReference type="EMBL" id="RDFA01000001">
    <property type="protein sequence ID" value="RXK51302.1"/>
    <property type="molecule type" value="Genomic_DNA"/>
</dbReference>
<dbReference type="SUPFAM" id="SSF52467">
    <property type="entry name" value="DHS-like NAD/FAD-binding domain"/>
    <property type="match status" value="1"/>
</dbReference>
<evidence type="ECO:0000256" key="2">
    <source>
        <dbReference type="ARBA" id="ARBA00004429"/>
    </source>
</evidence>
<feature type="domain" description="NADP transhydrogenase beta-like" evidence="18">
    <location>
        <begin position="15"/>
        <end position="477"/>
    </location>
</feature>
<evidence type="ECO:0000256" key="8">
    <source>
        <dbReference type="ARBA" id="ARBA00022692"/>
    </source>
</evidence>
<keyword evidence="8 17" id="KW-0812">Transmembrane</keyword>
<reference evidence="19 20" key="1">
    <citation type="submission" date="2019-01" db="EMBL/GenBank/DDBJ databases">
        <title>Halorientalis sp. F13-25 a new haloarchaeum isolated from hypersaline water.</title>
        <authorList>
            <person name="Ana D.-V."/>
            <person name="Cristina S.-P."/>
            <person name="Antonio V."/>
        </authorList>
    </citation>
    <scope>NUCLEOTIDE SEQUENCE [LARGE SCALE GENOMIC DNA]</scope>
    <source>
        <strain evidence="19 20">F13-25</strain>
    </source>
</reference>
<keyword evidence="12" id="KW-0520">NAD</keyword>
<keyword evidence="13 17" id="KW-0472">Membrane</keyword>
<dbReference type="GO" id="GO:0050661">
    <property type="term" value="F:NADP binding"/>
    <property type="evidence" value="ECO:0007669"/>
    <property type="project" value="InterPro"/>
</dbReference>
<keyword evidence="9" id="KW-0521">NADP</keyword>
<evidence type="ECO:0000256" key="6">
    <source>
        <dbReference type="ARBA" id="ARBA00022475"/>
    </source>
</evidence>
<gene>
    <name evidence="19" type="ORF">EAF64_01275</name>
</gene>
<dbReference type="GO" id="GO:0005886">
    <property type="term" value="C:plasma membrane"/>
    <property type="evidence" value="ECO:0007669"/>
    <property type="project" value="UniProtKB-SubCell"/>
</dbReference>
<proteinExistence type="inferred from homology"/>
<evidence type="ECO:0000256" key="7">
    <source>
        <dbReference type="ARBA" id="ARBA00022519"/>
    </source>
</evidence>
<keyword evidence="10" id="KW-1278">Translocase</keyword>
<dbReference type="GO" id="GO:0008750">
    <property type="term" value="F:proton-translocating NAD(P)+ transhydrogenase activity"/>
    <property type="evidence" value="ECO:0007669"/>
    <property type="project" value="UniProtKB-EC"/>
</dbReference>
<dbReference type="InterPro" id="IPR029035">
    <property type="entry name" value="DHS-like_NAD/FAD-binding_dom"/>
</dbReference>
<evidence type="ECO:0000256" key="14">
    <source>
        <dbReference type="ARBA" id="ARBA00030053"/>
    </source>
</evidence>
<evidence type="ECO:0000256" key="4">
    <source>
        <dbReference type="ARBA" id="ARBA00012943"/>
    </source>
</evidence>
<protein>
    <recommendedName>
        <fullName evidence="5">NAD(P) transhydrogenase subunit beta</fullName>
        <ecNumber evidence="4">7.1.1.1</ecNumber>
    </recommendedName>
    <alternativeName>
        <fullName evidence="15">Nicotinamide nucleotide transhydrogenase subunit beta</fullName>
    </alternativeName>
    <alternativeName>
        <fullName evidence="14">Pyridine nucleotide transhydrogenase subunit beta</fullName>
    </alternativeName>
</protein>
<feature type="transmembrane region" description="Helical" evidence="17">
    <location>
        <begin position="12"/>
        <end position="29"/>
    </location>
</feature>
<dbReference type="EC" id="7.1.1.1" evidence="4"/>
<organism evidence="19 20">
    <name type="scientific">Halorientalis pallida</name>
    <dbReference type="NCBI Taxonomy" id="2479928"/>
    <lineage>
        <taxon>Archaea</taxon>
        <taxon>Methanobacteriati</taxon>
        <taxon>Methanobacteriota</taxon>
        <taxon>Stenosarchaea group</taxon>
        <taxon>Halobacteria</taxon>
        <taxon>Halobacteriales</taxon>
        <taxon>Haloarculaceae</taxon>
        <taxon>Halorientalis</taxon>
    </lineage>
</organism>
<dbReference type="InterPro" id="IPR034300">
    <property type="entry name" value="PNTB-like"/>
</dbReference>
<keyword evidence="20" id="KW-1185">Reference proteome</keyword>
<dbReference type="Pfam" id="PF02233">
    <property type="entry name" value="PNTB"/>
    <property type="match status" value="1"/>
</dbReference>
<comment type="subcellular location">
    <subcellularLocation>
        <location evidence="2">Cell inner membrane</location>
        <topology evidence="2">Multi-pass membrane protein</topology>
    </subcellularLocation>
</comment>
<evidence type="ECO:0000256" key="17">
    <source>
        <dbReference type="SAM" id="Phobius"/>
    </source>
</evidence>
<accession>A0A498L4X1</accession>
<name>A0A498L4X1_9EURY</name>
<feature type="transmembrane region" description="Helical" evidence="17">
    <location>
        <begin position="256"/>
        <end position="275"/>
    </location>
</feature>
<feature type="transmembrane region" description="Helical" evidence="17">
    <location>
        <begin position="96"/>
        <end position="115"/>
    </location>
</feature>
<evidence type="ECO:0000256" key="9">
    <source>
        <dbReference type="ARBA" id="ARBA00022857"/>
    </source>
</evidence>
<evidence type="ECO:0000256" key="13">
    <source>
        <dbReference type="ARBA" id="ARBA00023136"/>
    </source>
</evidence>
<feature type="transmembrane region" description="Helical" evidence="17">
    <location>
        <begin position="41"/>
        <end position="60"/>
    </location>
</feature>
<evidence type="ECO:0000256" key="1">
    <source>
        <dbReference type="ARBA" id="ARBA00003943"/>
    </source>
</evidence>
<keyword evidence="11 17" id="KW-1133">Transmembrane helix</keyword>
<dbReference type="PANTHER" id="PTHR44758:SF1">
    <property type="entry name" value="NAD(P) TRANSHYDROGENASE SUBUNIT BETA"/>
    <property type="match status" value="1"/>
</dbReference>
<evidence type="ECO:0000256" key="16">
    <source>
        <dbReference type="ARBA" id="ARBA00048202"/>
    </source>
</evidence>
<dbReference type="PIRSF" id="PIRSF000204">
    <property type="entry name" value="PNTB"/>
    <property type="match status" value="1"/>
</dbReference>
<evidence type="ECO:0000256" key="5">
    <source>
        <dbReference type="ARBA" id="ARBA00014581"/>
    </source>
</evidence>
<dbReference type="Proteomes" id="UP000289691">
    <property type="component" value="Unassembled WGS sequence"/>
</dbReference>
<comment type="catalytic activity">
    <reaction evidence="16">
        <text>NAD(+) + NADPH + H(+)(in) = NADH + NADP(+) + H(+)(out)</text>
        <dbReference type="Rhea" id="RHEA:47992"/>
        <dbReference type="ChEBI" id="CHEBI:15378"/>
        <dbReference type="ChEBI" id="CHEBI:57540"/>
        <dbReference type="ChEBI" id="CHEBI:57783"/>
        <dbReference type="ChEBI" id="CHEBI:57945"/>
        <dbReference type="ChEBI" id="CHEBI:58349"/>
        <dbReference type="EC" id="7.1.1.1"/>
    </reaction>
</comment>
<dbReference type="Gene3D" id="3.40.50.1220">
    <property type="entry name" value="TPP-binding domain"/>
    <property type="match status" value="1"/>
</dbReference>